<evidence type="ECO:0000313" key="4">
    <source>
        <dbReference type="WBParaSite" id="MhA1_Contig1921.frz3.gene15"/>
    </source>
</evidence>
<comment type="subcellular location">
    <subcellularLocation>
        <location evidence="1">Membrane</location>
        <topology evidence="1">Multi-pass membrane protein</topology>
    </subcellularLocation>
</comment>
<protein>
    <recommendedName>
        <fullName evidence="1">Receptor expression-enhancing protein</fullName>
    </recommendedName>
</protein>
<dbReference type="AlphaFoldDB" id="A0A1I8BCG8"/>
<dbReference type="Pfam" id="PF03134">
    <property type="entry name" value="TB2_DP1_HVA22"/>
    <property type="match status" value="1"/>
</dbReference>
<keyword evidence="1" id="KW-0472">Membrane</keyword>
<reference evidence="4" key="1">
    <citation type="submission" date="2016-11" db="UniProtKB">
        <authorList>
            <consortium name="WormBaseParasite"/>
        </authorList>
    </citation>
    <scope>IDENTIFICATION</scope>
</reference>
<comment type="similarity">
    <text evidence="1">Belongs to the DP1 family.</text>
</comment>
<feature type="transmembrane region" description="Helical" evidence="1">
    <location>
        <begin position="118"/>
        <end position="138"/>
    </location>
</feature>
<dbReference type="Proteomes" id="UP000095281">
    <property type="component" value="Unplaced"/>
</dbReference>
<dbReference type="GO" id="GO:0016020">
    <property type="term" value="C:membrane"/>
    <property type="evidence" value="ECO:0007669"/>
    <property type="project" value="UniProtKB-SubCell"/>
</dbReference>
<evidence type="ECO:0000313" key="3">
    <source>
        <dbReference type="Proteomes" id="UP000095281"/>
    </source>
</evidence>
<sequence>MSSGIVTATDLYDDPTQLDPLDTRHALEKGHKAFMEFLYKSEYPLLQELLAEIEKNTGIERHKLAYGLFAILPLYLLVGRYAGLVCNFLTFVYPAFATIAAVRSTSQAQRDGIVEYDIQWLVYWTVYGIFAILDHAPFHLADNVQLYWLFKAVGLFYLSLPEVKIAAKIFLYKVEPWVVKVEKLIERPKKEKDVVSKGGKEVASKGGKEVATKGGGKEVASKGSKSKNK</sequence>
<dbReference type="WBParaSite" id="MhA1_Contig1921.frz3.gene15">
    <property type="protein sequence ID" value="MhA1_Contig1921.frz3.gene15"/>
    <property type="gene ID" value="MhA1_Contig1921.frz3.gene15"/>
</dbReference>
<dbReference type="InterPro" id="IPR004345">
    <property type="entry name" value="TB2_DP1_HVA22"/>
</dbReference>
<keyword evidence="1" id="KW-0812">Transmembrane</keyword>
<feature type="compositionally biased region" description="Basic and acidic residues" evidence="2">
    <location>
        <begin position="189"/>
        <end position="220"/>
    </location>
</feature>
<keyword evidence="1" id="KW-1133">Transmembrane helix</keyword>
<dbReference type="OMA" id="ISEVPMY"/>
<dbReference type="PANTHER" id="PTHR12300:SF34">
    <property type="entry name" value="RECEPTOR EXPRESSION-ENHANCING PROTEIN"/>
    <property type="match status" value="1"/>
</dbReference>
<feature type="transmembrane region" description="Helical" evidence="1">
    <location>
        <begin position="88"/>
        <end position="106"/>
    </location>
</feature>
<feature type="transmembrane region" description="Helical" evidence="1">
    <location>
        <begin position="144"/>
        <end position="160"/>
    </location>
</feature>
<evidence type="ECO:0000256" key="2">
    <source>
        <dbReference type="SAM" id="MobiDB-lite"/>
    </source>
</evidence>
<accession>A0A1I8BCG8</accession>
<proteinExistence type="inferred from homology"/>
<name>A0A1I8BCG8_MELHA</name>
<dbReference type="PANTHER" id="PTHR12300">
    <property type="entry name" value="HVA22-LIKE PROTEINS"/>
    <property type="match status" value="1"/>
</dbReference>
<keyword evidence="3" id="KW-1185">Reference proteome</keyword>
<organism evidence="3 4">
    <name type="scientific">Meloidogyne hapla</name>
    <name type="common">Root-knot nematode worm</name>
    <dbReference type="NCBI Taxonomy" id="6305"/>
    <lineage>
        <taxon>Eukaryota</taxon>
        <taxon>Metazoa</taxon>
        <taxon>Ecdysozoa</taxon>
        <taxon>Nematoda</taxon>
        <taxon>Chromadorea</taxon>
        <taxon>Rhabditida</taxon>
        <taxon>Tylenchina</taxon>
        <taxon>Tylenchomorpha</taxon>
        <taxon>Tylenchoidea</taxon>
        <taxon>Meloidogynidae</taxon>
        <taxon>Meloidogyninae</taxon>
        <taxon>Meloidogyne</taxon>
    </lineage>
</organism>
<evidence type="ECO:0000256" key="1">
    <source>
        <dbReference type="RuleBase" id="RU362006"/>
    </source>
</evidence>
<feature type="region of interest" description="Disordered" evidence="2">
    <location>
        <begin position="189"/>
        <end position="229"/>
    </location>
</feature>